<dbReference type="EC" id="1.14.18.1" evidence="2"/>
<protein>
    <recommendedName>
        <fullName evidence="2">tyrosinase</fullName>
        <ecNumber evidence="2">1.14.18.1</ecNumber>
    </recommendedName>
</protein>
<evidence type="ECO:0000256" key="8">
    <source>
        <dbReference type="SAM" id="MobiDB-lite"/>
    </source>
</evidence>
<dbReference type="InterPro" id="IPR008922">
    <property type="entry name" value="Di-copper_centre_dom_sf"/>
</dbReference>
<accession>A0A5Q4BMU6</accession>
<evidence type="ECO:0000256" key="7">
    <source>
        <dbReference type="ARBA" id="ARBA00048881"/>
    </source>
</evidence>
<dbReference type="PANTHER" id="PTHR11474">
    <property type="entry name" value="TYROSINASE FAMILY MEMBER"/>
    <property type="match status" value="1"/>
</dbReference>
<feature type="domain" description="Tyrosinase copper-binding" evidence="10">
    <location>
        <begin position="305"/>
        <end position="316"/>
    </location>
</feature>
<comment type="caution">
    <text evidence="11">The sequence shown here is derived from an EMBL/GenBank/DDBJ whole genome shotgun (WGS) entry which is preliminary data.</text>
</comment>
<dbReference type="InterPro" id="IPR002227">
    <property type="entry name" value="Tyrosinase_Cu-bd"/>
</dbReference>
<feature type="compositionally biased region" description="Basic and acidic residues" evidence="8">
    <location>
        <begin position="586"/>
        <end position="598"/>
    </location>
</feature>
<dbReference type="GO" id="GO:0046872">
    <property type="term" value="F:metal ion binding"/>
    <property type="evidence" value="ECO:0007669"/>
    <property type="project" value="UniProtKB-KW"/>
</dbReference>
<dbReference type="Proteomes" id="UP000326340">
    <property type="component" value="Unassembled WGS sequence"/>
</dbReference>
<dbReference type="InterPro" id="IPR050316">
    <property type="entry name" value="Tyrosinase/Hemocyanin"/>
</dbReference>
<keyword evidence="3" id="KW-0479">Metal-binding</keyword>
<feature type="domain" description="Tyrosinase copper-binding" evidence="9">
    <location>
        <begin position="67"/>
        <end position="84"/>
    </location>
</feature>
<evidence type="ECO:0000256" key="4">
    <source>
        <dbReference type="ARBA" id="ARBA00023008"/>
    </source>
</evidence>
<dbReference type="PROSITE" id="PS00498">
    <property type="entry name" value="TYROSINASE_2"/>
    <property type="match status" value="1"/>
</dbReference>
<sequence>MGGLIIRKNIRNLSTAELDNLVRAFAAIQKLPAEDPNSFFVIAGYHGEPFRGAGYANPAWWGGYCNHGNILFPTWHRAYLLRLEKALQSQVPGVALPYWDETEEATLTGGIPPVFLTKDYEFADGSSIPNPLFSYKFQARITDRLTPIPDANYTKPVGYETVRYPFSGLVGTPLNAEGSFIHNAALREQGEEATNQMLNDNIVTWLNYSCFRNSDGEEVSAGIRAKYDHCLDAPNYTVFSNGTSAQRWNDDHLSDKGYKPVVPLESPHNSMHLAVGGFEVPGQGNSNQIAGANGDMGENDTAAFDPIFYFHHCFVDLVFWRWQIKNNQRDRLEIIEGYPGTNSVDAQGPTPGVAGGTWLTLDSPLEPFKKPGDPRTAYTSNDVINIARLGYIYDNVGEPPKAAPPRSRPSPVLTVGNINRATIGGSFVVSAWATKENGDKMLVGTEAVLSRWHVAGCRNCQNHLEVRAHIPIEGWSKEEAEKMDFEVKLHTRTLKRGLGDGDDPQQGAQSPTDPQPTEEKVDSVAGRWNVGATMDRPHYSASDPRDIAFGLLGVMDDEKRGGLQTDYSLSTEEVFARITTALLDRSASRDSESRDSDSRNPGFYLDSILPGDENGTLPTWVPDWVDVGQYGQAVLAPSYYKPFCAAGERVQRQPFSEAAGRNGGLGYIVLSGCCVDEVVQVTEAPAWPQGRRYIPPGKGGAELWCQSAIAFTGLHPVGGGGTNEEKEGEEAAAAAAAAAHVFRTLVHGDSGNSAEDLNRLGPDIVRMRRVDPAALTSRGAATVRRNTQTGAEEQLEPRAPVDDEEMKSYMSVWRENLCLQNRKRTLFKTAKGTLG</sequence>
<dbReference type="GO" id="GO:0004503">
    <property type="term" value="F:tyrosinase activity"/>
    <property type="evidence" value="ECO:0007669"/>
    <property type="project" value="UniProtKB-EC"/>
</dbReference>
<evidence type="ECO:0000313" key="11">
    <source>
        <dbReference type="EMBL" id="TQN68312.1"/>
    </source>
</evidence>
<keyword evidence="5" id="KW-0470">Melanin biosynthesis</keyword>
<evidence type="ECO:0000256" key="1">
    <source>
        <dbReference type="ARBA" id="ARBA00009928"/>
    </source>
</evidence>
<proteinExistence type="inferred from homology"/>
<organism evidence="11 12">
    <name type="scientific">Colletotrichum shisoi</name>
    <dbReference type="NCBI Taxonomy" id="2078593"/>
    <lineage>
        <taxon>Eukaryota</taxon>
        <taxon>Fungi</taxon>
        <taxon>Dikarya</taxon>
        <taxon>Ascomycota</taxon>
        <taxon>Pezizomycotina</taxon>
        <taxon>Sordariomycetes</taxon>
        <taxon>Hypocreomycetidae</taxon>
        <taxon>Glomerellales</taxon>
        <taxon>Glomerellaceae</taxon>
        <taxon>Colletotrichum</taxon>
        <taxon>Colletotrichum destructivum species complex</taxon>
    </lineage>
</organism>
<evidence type="ECO:0000259" key="9">
    <source>
        <dbReference type="PROSITE" id="PS00497"/>
    </source>
</evidence>
<evidence type="ECO:0000313" key="12">
    <source>
        <dbReference type="Proteomes" id="UP000326340"/>
    </source>
</evidence>
<comment type="similarity">
    <text evidence="1">Belongs to the tyrosinase family.</text>
</comment>
<feature type="region of interest" description="Disordered" evidence="8">
    <location>
        <begin position="586"/>
        <end position="607"/>
    </location>
</feature>
<dbReference type="EMBL" id="PUHP01000725">
    <property type="protein sequence ID" value="TQN68312.1"/>
    <property type="molecule type" value="Genomic_DNA"/>
</dbReference>
<feature type="region of interest" description="Disordered" evidence="8">
    <location>
        <begin position="495"/>
        <end position="522"/>
    </location>
</feature>
<evidence type="ECO:0000256" key="2">
    <source>
        <dbReference type="ARBA" id="ARBA00011906"/>
    </source>
</evidence>
<dbReference type="AlphaFoldDB" id="A0A5Q4BMU6"/>
<gene>
    <name evidence="11" type="primary">MelO</name>
    <name evidence="11" type="ORF">CSHISOI_07137</name>
</gene>
<dbReference type="PRINTS" id="PR00092">
    <property type="entry name" value="TYROSINASE"/>
</dbReference>
<name>A0A5Q4BMU6_9PEZI</name>
<dbReference type="OrthoDB" id="6132182at2759"/>
<dbReference type="Gene3D" id="1.10.1280.10">
    <property type="entry name" value="Di-copper center containing domain from catechol oxidase"/>
    <property type="match status" value="1"/>
</dbReference>
<dbReference type="SUPFAM" id="SSF48056">
    <property type="entry name" value="Di-copper centre-containing domain"/>
    <property type="match status" value="1"/>
</dbReference>
<evidence type="ECO:0000256" key="6">
    <source>
        <dbReference type="ARBA" id="ARBA00048233"/>
    </source>
</evidence>
<dbReference type="GO" id="GO:0042438">
    <property type="term" value="P:melanin biosynthetic process"/>
    <property type="evidence" value="ECO:0007669"/>
    <property type="project" value="UniProtKB-KW"/>
</dbReference>
<reference evidence="11 12" key="1">
    <citation type="journal article" date="2019" name="Sci. Rep.">
        <title>Colletotrichum shisoi sp. nov., an anthracnose pathogen of Perilla frutescens in Japan: molecular phylogenetic, morphological and genomic evidence.</title>
        <authorList>
            <person name="Gan P."/>
            <person name="Tsushima A."/>
            <person name="Hiroyama R."/>
            <person name="Narusaka M."/>
            <person name="Takano Y."/>
            <person name="Narusaka Y."/>
            <person name="Kawaradani M."/>
            <person name="Damm U."/>
            <person name="Shirasu K."/>
        </authorList>
    </citation>
    <scope>NUCLEOTIDE SEQUENCE [LARGE SCALE GENOMIC DNA]</scope>
    <source>
        <strain evidence="11 12">PG-2018a</strain>
    </source>
</reference>
<comment type="catalytic activity">
    <reaction evidence="6">
        <text>2 L-dopa + O2 = 2 L-dopaquinone + 2 H2O</text>
        <dbReference type="Rhea" id="RHEA:34287"/>
        <dbReference type="ChEBI" id="CHEBI:15377"/>
        <dbReference type="ChEBI" id="CHEBI:15379"/>
        <dbReference type="ChEBI" id="CHEBI:57504"/>
        <dbReference type="ChEBI" id="CHEBI:57924"/>
        <dbReference type="EC" id="1.14.18.1"/>
    </reaction>
</comment>
<evidence type="ECO:0000259" key="10">
    <source>
        <dbReference type="PROSITE" id="PS00498"/>
    </source>
</evidence>
<comment type="catalytic activity">
    <reaction evidence="7">
        <text>L-tyrosine + O2 = L-dopaquinone + H2O</text>
        <dbReference type="Rhea" id="RHEA:18117"/>
        <dbReference type="ChEBI" id="CHEBI:15377"/>
        <dbReference type="ChEBI" id="CHEBI:15379"/>
        <dbReference type="ChEBI" id="CHEBI:57924"/>
        <dbReference type="ChEBI" id="CHEBI:58315"/>
        <dbReference type="EC" id="1.14.18.1"/>
    </reaction>
</comment>
<feature type="non-terminal residue" evidence="11">
    <location>
        <position position="835"/>
    </location>
</feature>
<feature type="region of interest" description="Disordered" evidence="8">
    <location>
        <begin position="776"/>
        <end position="803"/>
    </location>
</feature>
<dbReference type="PROSITE" id="PS00497">
    <property type="entry name" value="TYROSINASE_1"/>
    <property type="match status" value="1"/>
</dbReference>
<keyword evidence="4" id="KW-0186">Copper</keyword>
<dbReference type="Pfam" id="PF00264">
    <property type="entry name" value="Tyrosinase"/>
    <property type="match status" value="1"/>
</dbReference>
<keyword evidence="12" id="KW-1185">Reference proteome</keyword>
<evidence type="ECO:0000256" key="5">
    <source>
        <dbReference type="ARBA" id="ARBA00023101"/>
    </source>
</evidence>
<dbReference type="PANTHER" id="PTHR11474:SF76">
    <property type="entry name" value="SHKT DOMAIN-CONTAINING PROTEIN"/>
    <property type="match status" value="1"/>
</dbReference>
<evidence type="ECO:0000256" key="3">
    <source>
        <dbReference type="ARBA" id="ARBA00022723"/>
    </source>
</evidence>